<keyword evidence="3" id="KW-1185">Reference proteome</keyword>
<evidence type="ECO:0000313" key="2">
    <source>
        <dbReference type="EMBL" id="MDA2807500.1"/>
    </source>
</evidence>
<proteinExistence type="predicted"/>
<gene>
    <name evidence="2" type="ORF">O4U47_23530</name>
</gene>
<dbReference type="Proteomes" id="UP001165685">
    <property type="component" value="Unassembled WGS sequence"/>
</dbReference>
<feature type="region of interest" description="Disordered" evidence="1">
    <location>
        <begin position="45"/>
        <end position="104"/>
    </location>
</feature>
<comment type="caution">
    <text evidence="2">The sequence shown here is derived from an EMBL/GenBank/DDBJ whole genome shotgun (WGS) entry which is preliminary data.</text>
</comment>
<dbReference type="RefSeq" id="WP_270680126.1">
    <property type="nucleotide sequence ID" value="NZ_JAQFWP010000056.1"/>
</dbReference>
<organism evidence="2 3">
    <name type="scientific">Nocardiopsis suaedae</name>
    <dbReference type="NCBI Taxonomy" id="3018444"/>
    <lineage>
        <taxon>Bacteria</taxon>
        <taxon>Bacillati</taxon>
        <taxon>Actinomycetota</taxon>
        <taxon>Actinomycetes</taxon>
        <taxon>Streptosporangiales</taxon>
        <taxon>Nocardiopsidaceae</taxon>
        <taxon>Nocardiopsis</taxon>
    </lineage>
</organism>
<dbReference type="EMBL" id="JAQFWP010000056">
    <property type="protein sequence ID" value="MDA2807500.1"/>
    <property type="molecule type" value="Genomic_DNA"/>
</dbReference>
<evidence type="ECO:0000256" key="1">
    <source>
        <dbReference type="SAM" id="MobiDB-lite"/>
    </source>
</evidence>
<sequence length="227" mass="23780">MLEPLLVEDLLGPLRLRPDHMTDRHPFRRVPRAAAAAALVAAAACAPGPKPDPSPAESPPAGPSPTAVPDVLSVQERPPAEGDALPPEAEESIATTPLGQRIGDTESSRYLRTVDGRDYYYVDGTEGRLCLVYVEDSGGVAATCNAPEALTGIGIYMAESAAMGDPPRLSLLVADDFEEASDGSQTVPVKENLAVFDRLDGTRVTLSGPDASHEIDIGTQEPTAVEG</sequence>
<name>A0ABT4TTC4_9ACTN</name>
<reference evidence="2" key="1">
    <citation type="submission" date="2023-01" db="EMBL/GenBank/DDBJ databases">
        <title>Draft genome sequence of Nocardiopsis sp. LSu2-4 isolated from halophytes.</title>
        <authorList>
            <person name="Duangmal K."/>
            <person name="Chantavorakit T."/>
        </authorList>
    </citation>
    <scope>NUCLEOTIDE SEQUENCE</scope>
    <source>
        <strain evidence="2">LSu2-4</strain>
    </source>
</reference>
<feature type="region of interest" description="Disordered" evidence="1">
    <location>
        <begin position="207"/>
        <end position="227"/>
    </location>
</feature>
<evidence type="ECO:0000313" key="3">
    <source>
        <dbReference type="Proteomes" id="UP001165685"/>
    </source>
</evidence>
<protein>
    <submittedName>
        <fullName evidence="2">Uncharacterized protein</fullName>
    </submittedName>
</protein>
<accession>A0ABT4TTC4</accession>
<feature type="compositionally biased region" description="Pro residues" evidence="1">
    <location>
        <begin position="48"/>
        <end position="63"/>
    </location>
</feature>